<keyword evidence="4" id="KW-0808">Transferase</keyword>
<dbReference type="Gene3D" id="3.30.565.10">
    <property type="entry name" value="Histidine kinase-like ATPase, C-terminal domain"/>
    <property type="match status" value="1"/>
</dbReference>
<evidence type="ECO:0000313" key="7">
    <source>
        <dbReference type="EMBL" id="MBC3792206.1"/>
    </source>
</evidence>
<dbReference type="SMART" id="SM00387">
    <property type="entry name" value="HATPase_c"/>
    <property type="match status" value="1"/>
</dbReference>
<keyword evidence="3" id="KW-0597">Phosphoprotein</keyword>
<dbReference type="InterPro" id="IPR005467">
    <property type="entry name" value="His_kinase_dom"/>
</dbReference>
<evidence type="ECO:0000313" key="8">
    <source>
        <dbReference type="Proteomes" id="UP000700732"/>
    </source>
</evidence>
<dbReference type="InterPro" id="IPR036890">
    <property type="entry name" value="HATPase_C_sf"/>
</dbReference>
<dbReference type="SUPFAM" id="SSF55785">
    <property type="entry name" value="PYP-like sensor domain (PAS domain)"/>
    <property type="match status" value="2"/>
</dbReference>
<evidence type="ECO:0000256" key="3">
    <source>
        <dbReference type="ARBA" id="ARBA00022553"/>
    </source>
</evidence>
<dbReference type="EMBL" id="VFIA01000014">
    <property type="protein sequence ID" value="MBC3792206.1"/>
    <property type="molecule type" value="Genomic_DNA"/>
</dbReference>
<reference evidence="7 8" key="1">
    <citation type="submission" date="2019-06" db="EMBL/GenBank/DDBJ databases">
        <title>Spirosoma utsteinense sp. nov. isolated from Antarctic ice-free soils.</title>
        <authorList>
            <person name="Tahon G."/>
        </authorList>
    </citation>
    <scope>NUCLEOTIDE SEQUENCE [LARGE SCALE GENOMIC DNA]</scope>
    <source>
        <strain evidence="7 8">LMG 31447</strain>
    </source>
</reference>
<keyword evidence="5 7" id="KW-0418">Kinase</keyword>
<dbReference type="Gene3D" id="3.30.450.20">
    <property type="entry name" value="PAS domain"/>
    <property type="match status" value="2"/>
</dbReference>
<dbReference type="GO" id="GO:0016301">
    <property type="term" value="F:kinase activity"/>
    <property type="evidence" value="ECO:0007669"/>
    <property type="project" value="UniProtKB-KW"/>
</dbReference>
<dbReference type="Pfam" id="PF02518">
    <property type="entry name" value="HATPase_c"/>
    <property type="match status" value="1"/>
</dbReference>
<gene>
    <name evidence="7" type="ORF">FH603_2716</name>
</gene>
<comment type="caution">
    <text evidence="7">The sequence shown here is derived from an EMBL/GenBank/DDBJ whole genome shotgun (WGS) entry which is preliminary data.</text>
</comment>
<comment type="catalytic activity">
    <reaction evidence="1">
        <text>ATP + protein L-histidine = ADP + protein N-phospho-L-histidine.</text>
        <dbReference type="EC" id="2.7.13.3"/>
    </reaction>
</comment>
<dbReference type="SMART" id="SM00388">
    <property type="entry name" value="HisKA"/>
    <property type="match status" value="1"/>
</dbReference>
<dbReference type="InterPro" id="IPR003594">
    <property type="entry name" value="HATPase_dom"/>
</dbReference>
<dbReference type="PRINTS" id="PR00344">
    <property type="entry name" value="BCTRLSENSOR"/>
</dbReference>
<organism evidence="7 8">
    <name type="scientific">Spirosoma utsteinense</name>
    <dbReference type="NCBI Taxonomy" id="2585773"/>
    <lineage>
        <taxon>Bacteria</taxon>
        <taxon>Pseudomonadati</taxon>
        <taxon>Bacteroidota</taxon>
        <taxon>Cytophagia</taxon>
        <taxon>Cytophagales</taxon>
        <taxon>Cytophagaceae</taxon>
        <taxon>Spirosoma</taxon>
    </lineage>
</organism>
<dbReference type="SUPFAM" id="SSF47384">
    <property type="entry name" value="Homodimeric domain of signal transducing histidine kinase"/>
    <property type="match status" value="1"/>
</dbReference>
<proteinExistence type="predicted"/>
<dbReference type="Proteomes" id="UP000700732">
    <property type="component" value="Unassembled WGS sequence"/>
</dbReference>
<dbReference type="InterPro" id="IPR052162">
    <property type="entry name" value="Sensor_kinase/Photoreceptor"/>
</dbReference>
<protein>
    <recommendedName>
        <fullName evidence="2">histidine kinase</fullName>
        <ecNumber evidence="2">2.7.13.3</ecNumber>
    </recommendedName>
</protein>
<dbReference type="InterPro" id="IPR003661">
    <property type="entry name" value="HisK_dim/P_dom"/>
</dbReference>
<name>A0ABR6W8C1_9BACT</name>
<feature type="domain" description="Histidine kinase" evidence="6">
    <location>
        <begin position="303"/>
        <end position="532"/>
    </location>
</feature>
<dbReference type="Pfam" id="PF00512">
    <property type="entry name" value="HisKA"/>
    <property type="match status" value="1"/>
</dbReference>
<dbReference type="PROSITE" id="PS50109">
    <property type="entry name" value="HIS_KIN"/>
    <property type="match status" value="1"/>
</dbReference>
<dbReference type="InterPro" id="IPR036097">
    <property type="entry name" value="HisK_dim/P_sf"/>
</dbReference>
<dbReference type="PANTHER" id="PTHR43304:SF1">
    <property type="entry name" value="PAC DOMAIN-CONTAINING PROTEIN"/>
    <property type="match status" value="1"/>
</dbReference>
<dbReference type="SUPFAM" id="SSF55874">
    <property type="entry name" value="ATPase domain of HSP90 chaperone/DNA topoisomerase II/histidine kinase"/>
    <property type="match status" value="1"/>
</dbReference>
<dbReference type="Gene3D" id="1.10.287.130">
    <property type="match status" value="1"/>
</dbReference>
<dbReference type="CDD" id="cd00082">
    <property type="entry name" value="HisKA"/>
    <property type="match status" value="1"/>
</dbReference>
<evidence type="ECO:0000256" key="5">
    <source>
        <dbReference type="ARBA" id="ARBA00022777"/>
    </source>
</evidence>
<evidence type="ECO:0000256" key="4">
    <source>
        <dbReference type="ARBA" id="ARBA00022679"/>
    </source>
</evidence>
<evidence type="ECO:0000256" key="2">
    <source>
        <dbReference type="ARBA" id="ARBA00012438"/>
    </source>
</evidence>
<evidence type="ECO:0000256" key="1">
    <source>
        <dbReference type="ARBA" id="ARBA00000085"/>
    </source>
</evidence>
<dbReference type="InterPro" id="IPR004358">
    <property type="entry name" value="Sig_transdc_His_kin-like_C"/>
</dbReference>
<sequence>MTPLPKLPIPYPDLSAHLLDTSQTGIFVCQPVTDTTGHLVDFNLSYANPVAGTLFGQAWSQRFTKTKSCGQLFSEVEGPFLFGILLAVFHTGVPYRNVDFLYVVDGEPHWYYVSITQTKGAVVTTARDVTQQVQLQRDQQRQAQLLNGILKTSPNGIIVYEFICGPVSDPARGQASGVGEILDLQPVFFNEAYLKLVGESAERIKEQTLSQRLGQETYTELSSLIRSLIDAGKCVQLERFFPHLGKWLSISGSRTENGIMFVIDDVSARKEAESVQQYQSQELQALNEELTRSNENLLEFSYVASHDLQEPLRKIQQFGTVLEEHYGPVLGSSGNDLVHRMQQASIRMSVLIRDLLDYSRLSKQPRAYHQQDLNELVTSALSALELVVSEKKAVIDVKLLGTIAGDATQLTQAFQNLLTNALKFSRPDQVPHIRISSQSIGFDDLPSGFQPKAGQNQFCAIHVADDGIGFEQTQADRIFGAFQRLHGRGEYPGTGIGLAIVKKVVENHGGYILAESQPDQGATFTIYLPTSGSENES</sequence>
<dbReference type="PANTHER" id="PTHR43304">
    <property type="entry name" value="PHYTOCHROME-LIKE PROTEIN CPH1"/>
    <property type="match status" value="1"/>
</dbReference>
<dbReference type="RefSeq" id="WP_186737988.1">
    <property type="nucleotide sequence ID" value="NZ_VFIA01000014.1"/>
</dbReference>
<dbReference type="InterPro" id="IPR035965">
    <property type="entry name" value="PAS-like_dom_sf"/>
</dbReference>
<keyword evidence="8" id="KW-1185">Reference proteome</keyword>
<dbReference type="EC" id="2.7.13.3" evidence="2"/>
<evidence type="ECO:0000259" key="6">
    <source>
        <dbReference type="PROSITE" id="PS50109"/>
    </source>
</evidence>
<accession>A0ABR6W8C1</accession>